<dbReference type="AlphaFoldDB" id="A0A6G1P7S5"/>
<gene>
    <name evidence="1" type="ORF">EXN66_Car001954</name>
</gene>
<reference evidence="1 2" key="1">
    <citation type="submission" date="2019-02" db="EMBL/GenBank/DDBJ databases">
        <title>Opniocepnalus argus genome.</title>
        <authorList>
            <person name="Zhou C."/>
            <person name="Xiao S."/>
        </authorList>
    </citation>
    <scope>NUCLEOTIDE SEQUENCE [LARGE SCALE GENOMIC DNA]</scope>
    <source>
        <strain evidence="1">OARG1902GOOAL</strain>
        <tissue evidence="1">Muscle</tissue>
    </source>
</reference>
<reference evidence="2" key="2">
    <citation type="submission" date="2019-02" db="EMBL/GenBank/DDBJ databases">
        <title>Opniocepnalus argus Var Kimnra genome.</title>
        <authorList>
            <person name="Zhou C."/>
            <person name="Xiao S."/>
        </authorList>
    </citation>
    <scope>NUCLEOTIDE SEQUENCE [LARGE SCALE GENOMIC DNA]</scope>
</reference>
<evidence type="ECO:0000313" key="2">
    <source>
        <dbReference type="Proteomes" id="UP000503349"/>
    </source>
</evidence>
<protein>
    <submittedName>
        <fullName evidence="1">Uncharacterized protein</fullName>
    </submittedName>
</protein>
<dbReference type="Gene3D" id="1.10.220.160">
    <property type="match status" value="1"/>
</dbReference>
<dbReference type="Proteomes" id="UP000503349">
    <property type="component" value="Chromosome 2"/>
</dbReference>
<evidence type="ECO:0000313" key="1">
    <source>
        <dbReference type="EMBL" id="KAF3686282.1"/>
    </source>
</evidence>
<keyword evidence="2" id="KW-1185">Reference proteome</keyword>
<organism evidence="1 2">
    <name type="scientific">Channa argus</name>
    <name type="common">Northern snakehead</name>
    <name type="synonym">Ophicephalus argus</name>
    <dbReference type="NCBI Taxonomy" id="215402"/>
    <lineage>
        <taxon>Eukaryota</taxon>
        <taxon>Metazoa</taxon>
        <taxon>Chordata</taxon>
        <taxon>Craniata</taxon>
        <taxon>Vertebrata</taxon>
        <taxon>Euteleostomi</taxon>
        <taxon>Actinopterygii</taxon>
        <taxon>Neopterygii</taxon>
        <taxon>Teleostei</taxon>
        <taxon>Neoteleostei</taxon>
        <taxon>Acanthomorphata</taxon>
        <taxon>Anabantaria</taxon>
        <taxon>Anabantiformes</taxon>
        <taxon>Channoidei</taxon>
        <taxon>Channidae</taxon>
        <taxon>Channa</taxon>
    </lineage>
</organism>
<proteinExistence type="predicted"/>
<name>A0A6G1P7S5_CHAAH</name>
<accession>A0A6G1P7S5</accession>
<sequence length="209" mass="23558">MTPAVLPEYLDHVIDIYKVLNPSKGSSEELYTLEEHESNLSSMSEQKKQGLSQLASMLELYVQQEAPNLAQEMTSALPPSCRDPLSLIAKVGLMHVNTIYACLFFAVKQDRAGVCYLCFNIRSELLKWKDKHLSAHAYVNENMPTSAQKTDRDKQLYCFLASLAAVAWTPTYVLDLLSIYSSLCLYLCANSQNNLRSYSLKPHQLPSLE</sequence>
<dbReference type="EMBL" id="CM015713">
    <property type="protein sequence ID" value="KAF3686282.1"/>
    <property type="molecule type" value="Genomic_DNA"/>
</dbReference>